<accession>A0ABY6K3L9</accession>
<sequence>MPEGQTINQHYYLDVLRRLREAVHAVLGPCQFSVVVVVSDEKPQMSPYISITAMSSIRVCKAAALGPC</sequence>
<evidence type="ECO:0000313" key="2">
    <source>
        <dbReference type="Proteomes" id="UP001235939"/>
    </source>
</evidence>
<dbReference type="EMBL" id="CP092863">
    <property type="protein sequence ID" value="UYV61815.1"/>
    <property type="molecule type" value="Genomic_DNA"/>
</dbReference>
<name>A0ABY6K3L9_9ARAC</name>
<keyword evidence="2" id="KW-1185">Reference proteome</keyword>
<evidence type="ECO:0000313" key="1">
    <source>
        <dbReference type="EMBL" id="UYV61815.1"/>
    </source>
</evidence>
<organism evidence="1 2">
    <name type="scientific">Cordylochernes scorpioides</name>
    <dbReference type="NCBI Taxonomy" id="51811"/>
    <lineage>
        <taxon>Eukaryota</taxon>
        <taxon>Metazoa</taxon>
        <taxon>Ecdysozoa</taxon>
        <taxon>Arthropoda</taxon>
        <taxon>Chelicerata</taxon>
        <taxon>Arachnida</taxon>
        <taxon>Pseudoscorpiones</taxon>
        <taxon>Cheliferoidea</taxon>
        <taxon>Chernetidae</taxon>
        <taxon>Cordylochernes</taxon>
    </lineage>
</organism>
<reference evidence="1 2" key="1">
    <citation type="submission" date="2022-01" db="EMBL/GenBank/DDBJ databases">
        <title>A chromosomal length assembly of Cordylochernes scorpioides.</title>
        <authorList>
            <person name="Zeh D."/>
            <person name="Zeh J."/>
        </authorList>
    </citation>
    <scope>NUCLEOTIDE SEQUENCE [LARGE SCALE GENOMIC DNA]</scope>
    <source>
        <strain evidence="1">IN4F17</strain>
        <tissue evidence="1">Whole Body</tissue>
    </source>
</reference>
<protein>
    <submittedName>
        <fullName evidence="1">Uncharacterized protein</fullName>
    </submittedName>
</protein>
<dbReference type="Proteomes" id="UP001235939">
    <property type="component" value="Chromosome 01"/>
</dbReference>
<proteinExistence type="predicted"/>
<gene>
    <name evidence="1" type="ORF">LAZ67_1006710</name>
</gene>